<comment type="caution">
    <text evidence="1">The sequence shown here is derived from an EMBL/GenBank/DDBJ whole genome shotgun (WGS) entry which is preliminary data.</text>
</comment>
<dbReference type="EMBL" id="PQGA01000004">
    <property type="protein sequence ID" value="POR52834.1"/>
    <property type="molecule type" value="Genomic_DNA"/>
</dbReference>
<evidence type="ECO:0000313" key="2">
    <source>
        <dbReference type="Proteomes" id="UP000237381"/>
    </source>
</evidence>
<name>A0A2S4MDN5_9BURK</name>
<keyword evidence="2" id="KW-1185">Reference proteome</keyword>
<accession>A0A2S4MDN5</accession>
<gene>
    <name evidence="1" type="ORF">B0G62_104131</name>
</gene>
<reference evidence="1 2" key="1">
    <citation type="submission" date="2018-01" db="EMBL/GenBank/DDBJ databases">
        <title>Genomic Encyclopedia of Type Strains, Phase III (KMG-III): the genomes of soil and plant-associated and newly described type strains.</title>
        <authorList>
            <person name="Whitman W."/>
        </authorList>
    </citation>
    <scope>NUCLEOTIDE SEQUENCE [LARGE SCALE GENOMIC DNA]</scope>
    <source>
        <strain evidence="1 2">JCM 18070</strain>
    </source>
</reference>
<evidence type="ECO:0000313" key="1">
    <source>
        <dbReference type="EMBL" id="POR52834.1"/>
    </source>
</evidence>
<dbReference type="AlphaFoldDB" id="A0A2S4MDN5"/>
<dbReference type="Proteomes" id="UP000237381">
    <property type="component" value="Unassembled WGS sequence"/>
</dbReference>
<organism evidence="1 2">
    <name type="scientific">Paraburkholderia eburnea</name>
    <dbReference type="NCBI Taxonomy" id="1189126"/>
    <lineage>
        <taxon>Bacteria</taxon>
        <taxon>Pseudomonadati</taxon>
        <taxon>Pseudomonadota</taxon>
        <taxon>Betaproteobacteria</taxon>
        <taxon>Burkholderiales</taxon>
        <taxon>Burkholderiaceae</taxon>
        <taxon>Paraburkholderia</taxon>
    </lineage>
</organism>
<proteinExistence type="predicted"/>
<sequence>MLANGLLRGDPIVISVRAKLAFFAVPNTEG</sequence>
<protein>
    <submittedName>
        <fullName evidence="1">Uncharacterized protein</fullName>
    </submittedName>
</protein>